<protein>
    <submittedName>
        <fullName evidence="2">Uncharacterized protein</fullName>
    </submittedName>
</protein>
<evidence type="ECO:0000313" key="2">
    <source>
        <dbReference type="EMBL" id="CEH16480.1"/>
    </source>
</evidence>
<proteinExistence type="predicted"/>
<dbReference type="AlphaFoldDB" id="A0A0P1BJZ0"/>
<sequence>MSDNSGHGHQAKRTGPLVEASGVDGLLLENFLESSLAQHHQSAHPFFHEAADPLQRRTRRNDPSSFHADHALSVGEMPAVCHPESLISAPTHDAVDLAPQGLIVGPGHSTAPVSIPAQTSFQPLATQPREHQHWATPSWQGQFPALDSSAGSLGSFGGVTWPSGQLGANVPSAPLRARAHTWYDEQSGRTGMSPIAHAPSWGLQTSTNPAPQLTSPTMLASAGPTDSPALNSDDGDSEHSHRFSNPPFLLSANLSQASASTSAINETTHPGFASEKRALKKSQASSEVLAKPQPGRGRSASSVISKGKAASAQAAGKQKSSSPPPKTLSSSAAGKGPRKRMSALEMPDDLPVVTDASPTSGLVRADPGNFCTANSSHVYFLHPPTLLRRTLHASGRESCHPALYFAAAAVGTLSQDASSREEEWRGEPATGMQQDRLLAQRLTAAAYAHLHSFDMCNAALGVQGAQAAATLALLESNDMERQRSVLRFFVGLISRLGLEQHLAATTRVEDHLPVPPSEPGFFSLPSVEHNASEESDIRRETAVRLVWAPTVIEALAALDCVEPLFAGVLGPFLADEKLMAGRKIVEGFCHLAAQIRCDARAALGIWRTQPTGLR</sequence>
<evidence type="ECO:0000256" key="1">
    <source>
        <dbReference type="SAM" id="MobiDB-lite"/>
    </source>
</evidence>
<dbReference type="Proteomes" id="UP000054845">
    <property type="component" value="Unassembled WGS sequence"/>
</dbReference>
<accession>A0A0P1BJZ0</accession>
<organism evidence="2 3">
    <name type="scientific">Ceraceosorus bombacis</name>
    <dbReference type="NCBI Taxonomy" id="401625"/>
    <lineage>
        <taxon>Eukaryota</taxon>
        <taxon>Fungi</taxon>
        <taxon>Dikarya</taxon>
        <taxon>Basidiomycota</taxon>
        <taxon>Ustilaginomycotina</taxon>
        <taxon>Exobasidiomycetes</taxon>
        <taxon>Ceraceosorales</taxon>
        <taxon>Ceraceosoraceae</taxon>
        <taxon>Ceraceosorus</taxon>
    </lineage>
</organism>
<dbReference type="EMBL" id="CCYA01000318">
    <property type="protein sequence ID" value="CEH16480.1"/>
    <property type="molecule type" value="Genomic_DNA"/>
</dbReference>
<reference evidence="2 3" key="1">
    <citation type="submission" date="2014-09" db="EMBL/GenBank/DDBJ databases">
        <authorList>
            <person name="Magalhaes I.L.F."/>
            <person name="Oliveira U."/>
            <person name="Santos F.R."/>
            <person name="Vidigal T.H.D.A."/>
            <person name="Brescovit A.D."/>
            <person name="Santos A.J."/>
        </authorList>
    </citation>
    <scope>NUCLEOTIDE SEQUENCE [LARGE SCALE GENOMIC DNA]</scope>
</reference>
<feature type="region of interest" description="Disordered" evidence="1">
    <location>
        <begin position="260"/>
        <end position="351"/>
    </location>
</feature>
<feature type="compositionally biased region" description="Low complexity" evidence="1">
    <location>
        <begin position="305"/>
        <end position="331"/>
    </location>
</feature>
<evidence type="ECO:0000313" key="3">
    <source>
        <dbReference type="Proteomes" id="UP000054845"/>
    </source>
</evidence>
<feature type="compositionally biased region" description="Polar residues" evidence="1">
    <location>
        <begin position="202"/>
        <end position="218"/>
    </location>
</feature>
<name>A0A0P1BJZ0_9BASI</name>
<dbReference type="STRING" id="401625.A0A0P1BJZ0"/>
<feature type="region of interest" description="Disordered" evidence="1">
    <location>
        <begin position="187"/>
        <end position="248"/>
    </location>
</feature>
<keyword evidence="3" id="KW-1185">Reference proteome</keyword>